<accession>A0A645I034</accession>
<organism evidence="1">
    <name type="scientific">bioreactor metagenome</name>
    <dbReference type="NCBI Taxonomy" id="1076179"/>
    <lineage>
        <taxon>unclassified sequences</taxon>
        <taxon>metagenomes</taxon>
        <taxon>ecological metagenomes</taxon>
    </lineage>
</organism>
<comment type="caution">
    <text evidence="1">The sequence shown here is derived from an EMBL/GenBank/DDBJ whole genome shotgun (WGS) entry which is preliminary data.</text>
</comment>
<sequence>MQNGAQRRFRGCGTAQQIDKRVFEAWRSLADVEFRHAVAMANVVRRGLFFQDQTHRFSLNHAVANLRQF</sequence>
<gene>
    <name evidence="1" type="ORF">SDC9_189329</name>
</gene>
<dbReference type="AlphaFoldDB" id="A0A645I034"/>
<reference evidence="1" key="1">
    <citation type="submission" date="2019-08" db="EMBL/GenBank/DDBJ databases">
        <authorList>
            <person name="Kucharzyk K."/>
            <person name="Murdoch R.W."/>
            <person name="Higgins S."/>
            <person name="Loffler F."/>
        </authorList>
    </citation>
    <scope>NUCLEOTIDE SEQUENCE</scope>
</reference>
<protein>
    <submittedName>
        <fullName evidence="1">Uncharacterized protein</fullName>
    </submittedName>
</protein>
<name>A0A645I034_9ZZZZ</name>
<dbReference type="EMBL" id="VSSQ01099048">
    <property type="protein sequence ID" value="MPN41774.1"/>
    <property type="molecule type" value="Genomic_DNA"/>
</dbReference>
<proteinExistence type="predicted"/>
<evidence type="ECO:0000313" key="1">
    <source>
        <dbReference type="EMBL" id="MPN41774.1"/>
    </source>
</evidence>